<name>A0A9D4F9K6_DREPO</name>
<dbReference type="Proteomes" id="UP000828390">
    <property type="component" value="Unassembled WGS sequence"/>
</dbReference>
<protein>
    <submittedName>
        <fullName evidence="1">Uncharacterized protein</fullName>
    </submittedName>
</protein>
<sequence length="96" mass="11140">MTEATKQIEQKNDARAQTLYDRAEYCKQQIGDQTENAEHTIMMKTCISTTQINTLMKSCFQLIEDHTRDSMECIRQRVADKAKEDYKRGVESSAEK</sequence>
<organism evidence="1 2">
    <name type="scientific">Dreissena polymorpha</name>
    <name type="common">Zebra mussel</name>
    <name type="synonym">Mytilus polymorpha</name>
    <dbReference type="NCBI Taxonomy" id="45954"/>
    <lineage>
        <taxon>Eukaryota</taxon>
        <taxon>Metazoa</taxon>
        <taxon>Spiralia</taxon>
        <taxon>Lophotrochozoa</taxon>
        <taxon>Mollusca</taxon>
        <taxon>Bivalvia</taxon>
        <taxon>Autobranchia</taxon>
        <taxon>Heteroconchia</taxon>
        <taxon>Euheterodonta</taxon>
        <taxon>Imparidentia</taxon>
        <taxon>Neoheterodontei</taxon>
        <taxon>Myida</taxon>
        <taxon>Dreissenoidea</taxon>
        <taxon>Dreissenidae</taxon>
        <taxon>Dreissena</taxon>
    </lineage>
</organism>
<dbReference type="AlphaFoldDB" id="A0A9D4F9K6"/>
<comment type="caution">
    <text evidence="1">The sequence shown here is derived from an EMBL/GenBank/DDBJ whole genome shotgun (WGS) entry which is preliminary data.</text>
</comment>
<reference evidence="1" key="1">
    <citation type="journal article" date="2019" name="bioRxiv">
        <title>The Genome of the Zebra Mussel, Dreissena polymorpha: A Resource for Invasive Species Research.</title>
        <authorList>
            <person name="McCartney M.A."/>
            <person name="Auch B."/>
            <person name="Kono T."/>
            <person name="Mallez S."/>
            <person name="Zhang Y."/>
            <person name="Obille A."/>
            <person name="Becker A."/>
            <person name="Abrahante J.E."/>
            <person name="Garbe J."/>
            <person name="Badalamenti J.P."/>
            <person name="Herman A."/>
            <person name="Mangelson H."/>
            <person name="Liachko I."/>
            <person name="Sullivan S."/>
            <person name="Sone E.D."/>
            <person name="Koren S."/>
            <person name="Silverstein K.A.T."/>
            <person name="Beckman K.B."/>
            <person name="Gohl D.M."/>
        </authorList>
    </citation>
    <scope>NUCLEOTIDE SEQUENCE</scope>
    <source>
        <strain evidence="1">Duluth1</strain>
        <tissue evidence="1">Whole animal</tissue>
    </source>
</reference>
<reference evidence="1" key="2">
    <citation type="submission" date="2020-11" db="EMBL/GenBank/DDBJ databases">
        <authorList>
            <person name="McCartney M.A."/>
            <person name="Auch B."/>
            <person name="Kono T."/>
            <person name="Mallez S."/>
            <person name="Becker A."/>
            <person name="Gohl D.M."/>
            <person name="Silverstein K.A.T."/>
            <person name="Koren S."/>
            <person name="Bechman K.B."/>
            <person name="Herman A."/>
            <person name="Abrahante J.E."/>
            <person name="Garbe J."/>
        </authorList>
    </citation>
    <scope>NUCLEOTIDE SEQUENCE</scope>
    <source>
        <strain evidence="1">Duluth1</strain>
        <tissue evidence="1">Whole animal</tissue>
    </source>
</reference>
<evidence type="ECO:0000313" key="1">
    <source>
        <dbReference type="EMBL" id="KAH3794904.1"/>
    </source>
</evidence>
<evidence type="ECO:0000313" key="2">
    <source>
        <dbReference type="Proteomes" id="UP000828390"/>
    </source>
</evidence>
<dbReference type="EMBL" id="JAIWYP010000007">
    <property type="protein sequence ID" value="KAH3794904.1"/>
    <property type="molecule type" value="Genomic_DNA"/>
</dbReference>
<gene>
    <name evidence="1" type="ORF">DPMN_148444</name>
</gene>
<accession>A0A9D4F9K6</accession>
<keyword evidence="2" id="KW-1185">Reference proteome</keyword>
<proteinExistence type="predicted"/>